<dbReference type="Pfam" id="PF14289">
    <property type="entry name" value="DUF4369"/>
    <property type="match status" value="1"/>
</dbReference>
<dbReference type="CDD" id="cd02966">
    <property type="entry name" value="TlpA_like_family"/>
    <property type="match status" value="1"/>
</dbReference>
<dbReference type="PANTHER" id="PTHR42852:SF6">
    <property type="entry name" value="THIOL:DISULFIDE INTERCHANGE PROTEIN DSBE"/>
    <property type="match status" value="1"/>
</dbReference>
<proteinExistence type="predicted"/>
<dbReference type="PROSITE" id="PS00194">
    <property type="entry name" value="THIOREDOXIN_1"/>
    <property type="match status" value="1"/>
</dbReference>
<evidence type="ECO:0000256" key="2">
    <source>
        <dbReference type="ARBA" id="ARBA00022748"/>
    </source>
</evidence>
<dbReference type="InterPro" id="IPR036249">
    <property type="entry name" value="Thioredoxin-like_sf"/>
</dbReference>
<dbReference type="InterPro" id="IPR025380">
    <property type="entry name" value="DUF4369"/>
</dbReference>
<gene>
    <name evidence="6" type="ORF">SAMN05421788_101684</name>
</gene>
<comment type="subcellular location">
    <subcellularLocation>
        <location evidence="1">Cell envelope</location>
    </subcellularLocation>
</comment>
<dbReference type="Gene3D" id="3.40.30.10">
    <property type="entry name" value="Glutaredoxin"/>
    <property type="match status" value="1"/>
</dbReference>
<dbReference type="PROSITE" id="PS51257">
    <property type="entry name" value="PROKAR_LIPOPROTEIN"/>
    <property type="match status" value="1"/>
</dbReference>
<dbReference type="GO" id="GO:0016209">
    <property type="term" value="F:antioxidant activity"/>
    <property type="evidence" value="ECO:0007669"/>
    <property type="project" value="InterPro"/>
</dbReference>
<dbReference type="STRING" id="477680.SAMN05421788_101684"/>
<dbReference type="PANTHER" id="PTHR42852">
    <property type="entry name" value="THIOL:DISULFIDE INTERCHANGE PROTEIN DSBE"/>
    <property type="match status" value="1"/>
</dbReference>
<dbReference type="InterPro" id="IPR000866">
    <property type="entry name" value="AhpC/TSA"/>
</dbReference>
<evidence type="ECO:0000313" key="6">
    <source>
        <dbReference type="EMBL" id="SIS69666.1"/>
    </source>
</evidence>
<keyword evidence="7" id="KW-1185">Reference proteome</keyword>
<dbReference type="SUPFAM" id="SSF52833">
    <property type="entry name" value="Thioredoxin-like"/>
    <property type="match status" value="1"/>
</dbReference>
<dbReference type="PROSITE" id="PS51352">
    <property type="entry name" value="THIOREDOXIN_2"/>
    <property type="match status" value="1"/>
</dbReference>
<evidence type="ECO:0000313" key="7">
    <source>
        <dbReference type="Proteomes" id="UP000186917"/>
    </source>
</evidence>
<reference evidence="7" key="1">
    <citation type="submission" date="2017-01" db="EMBL/GenBank/DDBJ databases">
        <authorList>
            <person name="Varghese N."/>
            <person name="Submissions S."/>
        </authorList>
    </citation>
    <scope>NUCLEOTIDE SEQUENCE [LARGE SCALE GENOMIC DNA]</scope>
    <source>
        <strain evidence="7">DSM 21054</strain>
    </source>
</reference>
<dbReference type="InterPro" id="IPR013766">
    <property type="entry name" value="Thioredoxin_domain"/>
</dbReference>
<dbReference type="AlphaFoldDB" id="A0A173MNM9"/>
<keyword evidence="4" id="KW-0676">Redox-active center</keyword>
<dbReference type="KEGG" id="fln:FLA_5292"/>
<evidence type="ECO:0000256" key="4">
    <source>
        <dbReference type="ARBA" id="ARBA00023284"/>
    </source>
</evidence>
<dbReference type="EMBL" id="FTOR01000001">
    <property type="protein sequence ID" value="SIS69666.1"/>
    <property type="molecule type" value="Genomic_DNA"/>
</dbReference>
<evidence type="ECO:0000256" key="3">
    <source>
        <dbReference type="ARBA" id="ARBA00023157"/>
    </source>
</evidence>
<evidence type="ECO:0000256" key="1">
    <source>
        <dbReference type="ARBA" id="ARBA00004196"/>
    </source>
</evidence>
<evidence type="ECO:0000259" key="5">
    <source>
        <dbReference type="PROSITE" id="PS51352"/>
    </source>
</evidence>
<organism evidence="6 7">
    <name type="scientific">Filimonas lacunae</name>
    <dbReference type="NCBI Taxonomy" id="477680"/>
    <lineage>
        <taxon>Bacteria</taxon>
        <taxon>Pseudomonadati</taxon>
        <taxon>Bacteroidota</taxon>
        <taxon>Chitinophagia</taxon>
        <taxon>Chitinophagales</taxon>
        <taxon>Chitinophagaceae</taxon>
        <taxon>Filimonas</taxon>
    </lineage>
</organism>
<dbReference type="Pfam" id="PF00578">
    <property type="entry name" value="AhpC-TSA"/>
    <property type="match status" value="1"/>
</dbReference>
<feature type="domain" description="Thioredoxin" evidence="5">
    <location>
        <begin position="243"/>
        <end position="381"/>
    </location>
</feature>
<dbReference type="InterPro" id="IPR017937">
    <property type="entry name" value="Thioredoxin_CS"/>
</dbReference>
<protein>
    <submittedName>
        <fullName evidence="6">Peroxiredoxin</fullName>
    </submittedName>
</protein>
<dbReference type="InterPro" id="IPR050553">
    <property type="entry name" value="Thioredoxin_ResA/DsbE_sf"/>
</dbReference>
<dbReference type="GO" id="GO:0030313">
    <property type="term" value="C:cell envelope"/>
    <property type="evidence" value="ECO:0007669"/>
    <property type="project" value="UniProtKB-SubCell"/>
</dbReference>
<dbReference type="GO" id="GO:0017004">
    <property type="term" value="P:cytochrome complex assembly"/>
    <property type="evidence" value="ECO:0007669"/>
    <property type="project" value="UniProtKB-KW"/>
</dbReference>
<name>A0A173MNM9_9BACT</name>
<keyword evidence="2" id="KW-0201">Cytochrome c-type biogenesis</keyword>
<accession>A0A173MNM9</accession>
<sequence>MMKQLWVVATVMLAGTACKEKQHGAFVISGQIEHAPVANGKIYLQELTYGSPQPVILDSGSLKGNGNFELRAMAKEEGIYQLSLEKGPALLFINDGGHIKVKFDVNSFRKPNIQGSDATSALYDFFERYRTRDSSIAGTYAEIDSIRKKPGSDSLISVLESKGNNQLKQLNETVSDFIKQTPSPASAFYVIGLASNSMKSEELVTLVNQTSEKFKDHKGLTQLKNMVAASSKQAAAQQDQPYALLNQQAPELTMNDANGKPVSISSFKGKYVLVDFWASWCGPCRAENPNVVAAYSKFKDKNFTILGVSLDNDKKAWQDAVAKDKLTWTQMSDLKQWESAAVNTYQFDAIPFNVLIDPTGKIIAARLTGPELEAKLAEVLK</sequence>
<keyword evidence="3" id="KW-1015">Disulfide bond</keyword>
<dbReference type="RefSeq" id="WP_084206017.1">
    <property type="nucleotide sequence ID" value="NZ_AP017422.1"/>
</dbReference>
<dbReference type="GO" id="GO:0016491">
    <property type="term" value="F:oxidoreductase activity"/>
    <property type="evidence" value="ECO:0007669"/>
    <property type="project" value="InterPro"/>
</dbReference>
<dbReference type="OrthoDB" id="750178at2"/>
<dbReference type="Proteomes" id="UP000186917">
    <property type="component" value="Unassembled WGS sequence"/>
</dbReference>